<comment type="caution">
    <text evidence="2">The sequence shown here is derived from an EMBL/GenBank/DDBJ whole genome shotgun (WGS) entry which is preliminary data.</text>
</comment>
<dbReference type="OrthoDB" id="9803618at2"/>
<evidence type="ECO:0000313" key="3">
    <source>
        <dbReference type="Proteomes" id="UP000241436"/>
    </source>
</evidence>
<feature type="domain" description="Metalloprotease TldD/E C-terminal" evidence="1">
    <location>
        <begin position="2"/>
        <end position="69"/>
    </location>
</feature>
<dbReference type="GO" id="GO:0005829">
    <property type="term" value="C:cytosol"/>
    <property type="evidence" value="ECO:0007669"/>
    <property type="project" value="TreeGrafter"/>
</dbReference>
<dbReference type="Proteomes" id="UP000241436">
    <property type="component" value="Unassembled WGS sequence"/>
</dbReference>
<accession>A0A2T4TVD3</accession>
<evidence type="ECO:0000259" key="1">
    <source>
        <dbReference type="Pfam" id="PF19289"/>
    </source>
</evidence>
<dbReference type="PANTHER" id="PTHR43421:SF1">
    <property type="entry name" value="METALLOPROTEASE PMBA"/>
    <property type="match status" value="1"/>
</dbReference>
<sequence>MNLVTGDYSQSAVGFWIEKGELTYPVEEITIAGNLKEMLLGIEMVGNDLTFRSSVIAPTLKIHRMTVAGH</sequence>
<proteinExistence type="predicted"/>
<dbReference type="SUPFAM" id="SSF111283">
    <property type="entry name" value="Putative modulator of DNA gyrase, PmbA/TldD"/>
    <property type="match status" value="1"/>
</dbReference>
<dbReference type="InterPro" id="IPR047657">
    <property type="entry name" value="PmbA"/>
</dbReference>
<keyword evidence="3" id="KW-1185">Reference proteome</keyword>
<name>A0A2T4TVD3_9BACT</name>
<dbReference type="RefSeq" id="WP_107563651.1">
    <property type="nucleotide sequence ID" value="NZ_NVQC01000030.1"/>
</dbReference>
<reference evidence="3" key="2">
    <citation type="journal article" date="2018" name="Environ. Microbiol.">
        <title>Bloom of a denitrifying methanotroph, 'Candidatus Methylomirabilis limnetica', in a deep stratified lake.</title>
        <authorList>
            <person name="Graf J.S."/>
            <person name="Mayr M.J."/>
            <person name="Marchant H.K."/>
            <person name="Tienken D."/>
            <person name="Hach P.F."/>
            <person name="Brand A."/>
            <person name="Schubert C.J."/>
            <person name="Kuypers M.M."/>
            <person name="Milucka J."/>
        </authorList>
    </citation>
    <scope>NUCLEOTIDE SEQUENCE [LARGE SCALE GENOMIC DNA]</scope>
    <source>
        <strain evidence="3">Zug</strain>
    </source>
</reference>
<dbReference type="AlphaFoldDB" id="A0A2T4TVD3"/>
<dbReference type="EMBL" id="NVQC01000030">
    <property type="protein sequence ID" value="PTL35075.1"/>
    <property type="molecule type" value="Genomic_DNA"/>
</dbReference>
<reference evidence="2 3" key="1">
    <citation type="submission" date="2017-09" db="EMBL/GenBank/DDBJ databases">
        <title>Bloom of a denitrifying methanotroph, Candidatus Methylomirabilis limnetica, in a deep stratified lake.</title>
        <authorList>
            <person name="Graf J.S."/>
            <person name="Marchant H.K."/>
            <person name="Tienken D."/>
            <person name="Hach P.F."/>
            <person name="Brand A."/>
            <person name="Schubert C.J."/>
            <person name="Kuypers M.M."/>
            <person name="Milucka J."/>
        </authorList>
    </citation>
    <scope>NUCLEOTIDE SEQUENCE [LARGE SCALE GENOMIC DNA]</scope>
    <source>
        <strain evidence="2 3">Zug</strain>
    </source>
</reference>
<dbReference type="PANTHER" id="PTHR43421">
    <property type="entry name" value="METALLOPROTEASE PMBA"/>
    <property type="match status" value="1"/>
</dbReference>
<protein>
    <recommendedName>
        <fullName evidence="1">Metalloprotease TldD/E C-terminal domain-containing protein</fullName>
    </recommendedName>
</protein>
<evidence type="ECO:0000313" key="2">
    <source>
        <dbReference type="EMBL" id="PTL35075.1"/>
    </source>
</evidence>
<dbReference type="GO" id="GO:0008237">
    <property type="term" value="F:metallopeptidase activity"/>
    <property type="evidence" value="ECO:0007669"/>
    <property type="project" value="InterPro"/>
</dbReference>
<gene>
    <name evidence="2" type="ORF">CLG94_11365</name>
</gene>
<dbReference type="InterPro" id="IPR036059">
    <property type="entry name" value="TldD/PmbA_sf"/>
</dbReference>
<dbReference type="Pfam" id="PF19289">
    <property type="entry name" value="PmbA_TldD_3rd"/>
    <property type="match status" value="1"/>
</dbReference>
<organism evidence="2 3">
    <name type="scientific">Candidatus Methylomirabilis limnetica</name>
    <dbReference type="NCBI Taxonomy" id="2033718"/>
    <lineage>
        <taxon>Bacteria</taxon>
        <taxon>Candidatus Methylomirabilota</taxon>
        <taxon>Candidatus Methylomirabilia</taxon>
        <taxon>Candidatus Methylomirabilales</taxon>
        <taxon>Candidatus Methylomirabilaceae</taxon>
        <taxon>Candidatus Methylomirabilis</taxon>
    </lineage>
</organism>
<dbReference type="InterPro" id="IPR045569">
    <property type="entry name" value="Metalloprtase-TldD/E_C"/>
</dbReference>
<dbReference type="GO" id="GO:0006508">
    <property type="term" value="P:proteolysis"/>
    <property type="evidence" value="ECO:0007669"/>
    <property type="project" value="InterPro"/>
</dbReference>